<dbReference type="SUPFAM" id="SSF51366">
    <property type="entry name" value="Ribulose-phoshate binding barrel"/>
    <property type="match status" value="1"/>
</dbReference>
<protein>
    <recommendedName>
        <fullName evidence="7">Orotidine 5'-phosphate decarboxylase</fullName>
        <ecNumber evidence="7">4.1.1.23</ecNumber>
    </recommendedName>
    <alternativeName>
        <fullName evidence="7">OMP decarboxylase</fullName>
        <shortName evidence="7">OMPDCase</shortName>
        <shortName evidence="7">OMPdecase</shortName>
    </alternativeName>
</protein>
<accession>A0A538TVT3</accession>
<feature type="domain" description="Orotidine 5'-phosphate decarboxylase" evidence="11">
    <location>
        <begin position="3"/>
        <end position="222"/>
    </location>
</feature>
<evidence type="ECO:0000313" key="12">
    <source>
        <dbReference type="EMBL" id="TMQ67744.1"/>
    </source>
</evidence>
<dbReference type="HAMAP" id="MF_01200_B">
    <property type="entry name" value="OMPdecase_type1_B"/>
    <property type="match status" value="1"/>
</dbReference>
<comment type="function">
    <text evidence="1 7">Catalyzes the decarboxylation of orotidine 5'-monophosphate (OMP) to uridine 5'-monophosphate (UMP).</text>
</comment>
<dbReference type="Pfam" id="PF00215">
    <property type="entry name" value="OMPdecase"/>
    <property type="match status" value="1"/>
</dbReference>
<feature type="binding site" evidence="7 9">
    <location>
        <position position="31"/>
    </location>
    <ligand>
        <name>substrate</name>
    </ligand>
</feature>
<comment type="similarity">
    <text evidence="7">Belongs to the OMP decarboxylase family. Type 1 subfamily.</text>
</comment>
<dbReference type="GO" id="GO:0006207">
    <property type="term" value="P:'de novo' pyrimidine nucleobase biosynthetic process"/>
    <property type="evidence" value="ECO:0007669"/>
    <property type="project" value="InterPro"/>
</dbReference>
<feature type="binding site" evidence="7 9">
    <location>
        <position position="115"/>
    </location>
    <ligand>
        <name>substrate</name>
    </ligand>
</feature>
<dbReference type="AlphaFoldDB" id="A0A538TVT3"/>
<feature type="active site" description="For OMPdecase activity" evidence="8">
    <location>
        <position position="63"/>
    </location>
</feature>
<feature type="active site" description="Proton donor" evidence="7">
    <location>
        <position position="60"/>
    </location>
</feature>
<dbReference type="GO" id="GO:0005829">
    <property type="term" value="C:cytosol"/>
    <property type="evidence" value="ECO:0007669"/>
    <property type="project" value="TreeGrafter"/>
</dbReference>
<keyword evidence="3 7" id="KW-0210">Decarboxylase</keyword>
<feature type="active site" description="For OMPdecase activity" evidence="8">
    <location>
        <position position="58"/>
    </location>
</feature>
<dbReference type="PANTHER" id="PTHR32119">
    <property type="entry name" value="OROTIDINE 5'-PHOSPHATE DECARBOXYLASE"/>
    <property type="match status" value="1"/>
</dbReference>
<dbReference type="InterPro" id="IPR018089">
    <property type="entry name" value="OMPdecase_AS"/>
</dbReference>
<feature type="binding site" evidence="7 9">
    <location>
        <position position="207"/>
    </location>
    <ligand>
        <name>substrate</name>
    </ligand>
</feature>
<name>A0A538TVT3_UNCEI</name>
<dbReference type="EC" id="4.1.1.23" evidence="7"/>
<feature type="binding site" evidence="7 9">
    <location>
        <position position="206"/>
    </location>
    <ligand>
        <name>substrate</name>
    </ligand>
</feature>
<organism evidence="12 13">
    <name type="scientific">Eiseniibacteriota bacterium</name>
    <dbReference type="NCBI Taxonomy" id="2212470"/>
    <lineage>
        <taxon>Bacteria</taxon>
        <taxon>Candidatus Eiseniibacteriota</taxon>
    </lineage>
</organism>
<evidence type="ECO:0000256" key="9">
    <source>
        <dbReference type="PIRSR" id="PIRSR614732-2"/>
    </source>
</evidence>
<dbReference type="InterPro" id="IPR047596">
    <property type="entry name" value="OMPdecase_bac"/>
</dbReference>
<comment type="pathway">
    <text evidence="2 7 10">Pyrimidine metabolism; UMP biosynthesis via de novo pathway; UMP from orotate: step 2/2.</text>
</comment>
<keyword evidence="4 7" id="KW-0665">Pyrimidine biosynthesis</keyword>
<dbReference type="NCBIfam" id="TIGR01740">
    <property type="entry name" value="pyrF"/>
    <property type="match status" value="1"/>
</dbReference>
<dbReference type="Proteomes" id="UP000316609">
    <property type="component" value="Unassembled WGS sequence"/>
</dbReference>
<evidence type="ECO:0000256" key="5">
    <source>
        <dbReference type="ARBA" id="ARBA00023239"/>
    </source>
</evidence>
<feature type="binding site" evidence="7 9">
    <location>
        <position position="186"/>
    </location>
    <ligand>
        <name>substrate</name>
    </ligand>
</feature>
<dbReference type="PROSITE" id="PS00156">
    <property type="entry name" value="OMPDECASE"/>
    <property type="match status" value="1"/>
</dbReference>
<evidence type="ECO:0000256" key="3">
    <source>
        <dbReference type="ARBA" id="ARBA00022793"/>
    </source>
</evidence>
<evidence type="ECO:0000256" key="7">
    <source>
        <dbReference type="HAMAP-Rule" id="MF_01200"/>
    </source>
</evidence>
<dbReference type="Gene3D" id="3.20.20.70">
    <property type="entry name" value="Aldolase class I"/>
    <property type="match status" value="1"/>
</dbReference>
<evidence type="ECO:0000259" key="11">
    <source>
        <dbReference type="SMART" id="SM00934"/>
    </source>
</evidence>
<evidence type="ECO:0000256" key="1">
    <source>
        <dbReference type="ARBA" id="ARBA00002356"/>
    </source>
</evidence>
<dbReference type="PANTHER" id="PTHR32119:SF2">
    <property type="entry name" value="OROTIDINE 5'-PHOSPHATE DECARBOXYLASE"/>
    <property type="match status" value="1"/>
</dbReference>
<feature type="binding site" evidence="7">
    <location>
        <begin position="58"/>
        <end position="67"/>
    </location>
    <ligand>
        <name>substrate</name>
    </ligand>
</feature>
<dbReference type="SMART" id="SM00934">
    <property type="entry name" value="OMPdecase"/>
    <property type="match status" value="1"/>
</dbReference>
<feature type="active site" description="For OMPdecase activity" evidence="8">
    <location>
        <position position="60"/>
    </location>
</feature>
<evidence type="ECO:0000256" key="4">
    <source>
        <dbReference type="ARBA" id="ARBA00022975"/>
    </source>
</evidence>
<proteinExistence type="inferred from homology"/>
<dbReference type="InterPro" id="IPR001754">
    <property type="entry name" value="OMPdeCOase_dom"/>
</dbReference>
<dbReference type="EMBL" id="VBOY01000031">
    <property type="protein sequence ID" value="TMQ67744.1"/>
    <property type="molecule type" value="Genomic_DNA"/>
</dbReference>
<reference evidence="12 13" key="1">
    <citation type="journal article" date="2019" name="Nat. Microbiol.">
        <title>Mediterranean grassland soil C-N compound turnover is dependent on rainfall and depth, and is mediated by genomically divergent microorganisms.</title>
        <authorList>
            <person name="Diamond S."/>
            <person name="Andeer P.F."/>
            <person name="Li Z."/>
            <person name="Crits-Christoph A."/>
            <person name="Burstein D."/>
            <person name="Anantharaman K."/>
            <person name="Lane K.R."/>
            <person name="Thomas B.C."/>
            <person name="Pan C."/>
            <person name="Northen T.R."/>
            <person name="Banfield J.F."/>
        </authorList>
    </citation>
    <scope>NUCLEOTIDE SEQUENCE [LARGE SCALE GENOMIC DNA]</scope>
    <source>
        <strain evidence="12">WS_8</strain>
    </source>
</reference>
<dbReference type="InterPro" id="IPR013785">
    <property type="entry name" value="Aldolase_TIM"/>
</dbReference>
<comment type="catalytic activity">
    <reaction evidence="6 7 10">
        <text>orotidine 5'-phosphate + H(+) = UMP + CO2</text>
        <dbReference type="Rhea" id="RHEA:11596"/>
        <dbReference type="ChEBI" id="CHEBI:15378"/>
        <dbReference type="ChEBI" id="CHEBI:16526"/>
        <dbReference type="ChEBI" id="CHEBI:57538"/>
        <dbReference type="ChEBI" id="CHEBI:57865"/>
        <dbReference type="EC" id="4.1.1.23"/>
    </reaction>
</comment>
<feature type="binding site" evidence="7 9">
    <location>
        <position position="9"/>
    </location>
    <ligand>
        <name>substrate</name>
    </ligand>
</feature>
<dbReference type="GO" id="GO:0004590">
    <property type="term" value="F:orotidine-5'-phosphate decarboxylase activity"/>
    <property type="evidence" value="ECO:0007669"/>
    <property type="project" value="UniProtKB-UniRule"/>
</dbReference>
<evidence type="ECO:0000256" key="8">
    <source>
        <dbReference type="PIRSR" id="PIRSR614732-1"/>
    </source>
</evidence>
<evidence type="ECO:0000256" key="2">
    <source>
        <dbReference type="ARBA" id="ARBA00004861"/>
    </source>
</evidence>
<keyword evidence="5 7" id="KW-0456">Lyase</keyword>
<feature type="binding site" evidence="7 9">
    <location>
        <position position="177"/>
    </location>
    <ligand>
        <name>substrate</name>
    </ligand>
</feature>
<comment type="caution">
    <text evidence="12">The sequence shown here is derived from an EMBL/GenBank/DDBJ whole genome shotgun (WGS) entry which is preliminary data.</text>
</comment>
<dbReference type="InterPro" id="IPR011060">
    <property type="entry name" value="RibuloseP-bd_barrel"/>
</dbReference>
<dbReference type="InterPro" id="IPR014732">
    <property type="entry name" value="OMPdecase"/>
</dbReference>
<comment type="subunit">
    <text evidence="7">Homodimer.</text>
</comment>
<sequence>MTEIAIAFDVPGLDDALALDEQLGAGPEYAKVGLELFTAAGPEVVRALKARGRRVFLDLKLHDIPNTVKRAAASAARLGADLLTVHALGGAPMVAAAVEGARGGNTRVVAVTILTSFDAFSLPPGMSHPFHGMIVIPQLAEMAIGAGAHGIVCAARDLPFVQQFCRKPLFAVTPGIRPAGAPAHDQIRVSTVTEAVQLGSSLLVLGRPVTGAPDPGAALAAARAERDAAFAPA</sequence>
<dbReference type="NCBIfam" id="NF001273">
    <property type="entry name" value="PRK00230.1"/>
    <property type="match status" value="1"/>
</dbReference>
<dbReference type="UniPathway" id="UPA00070">
    <property type="reaction ID" value="UER00120"/>
</dbReference>
<dbReference type="CDD" id="cd04725">
    <property type="entry name" value="OMP_decarboxylase_like"/>
    <property type="match status" value="1"/>
</dbReference>
<evidence type="ECO:0000313" key="13">
    <source>
        <dbReference type="Proteomes" id="UP000316609"/>
    </source>
</evidence>
<evidence type="ECO:0000256" key="6">
    <source>
        <dbReference type="ARBA" id="ARBA00049157"/>
    </source>
</evidence>
<evidence type="ECO:0000256" key="10">
    <source>
        <dbReference type="RuleBase" id="RU000512"/>
    </source>
</evidence>
<dbReference type="GO" id="GO:0044205">
    <property type="term" value="P:'de novo' UMP biosynthetic process"/>
    <property type="evidence" value="ECO:0007669"/>
    <property type="project" value="UniProtKB-UniRule"/>
</dbReference>
<gene>
    <name evidence="7 12" type="primary">pyrF</name>
    <name evidence="12" type="ORF">E6K78_03705</name>
</gene>